<name>A0A2P5D8R3_TREOI</name>
<dbReference type="InParanoid" id="A0A2P5D8R3"/>
<protein>
    <submittedName>
        <fullName evidence="1">Uncharacterized protein</fullName>
    </submittedName>
</protein>
<dbReference type="EMBL" id="JXTC01000287">
    <property type="protein sequence ID" value="PON69699.1"/>
    <property type="molecule type" value="Genomic_DNA"/>
</dbReference>
<sequence>MLPVVLVALITFLAALVAVAVLVVDMMEILVAVKTPAWMIHLETKNRVIHLEMKNGMIHWKEITGTTTMIRMTLPKELEKKNYMGSDTYCLL</sequence>
<gene>
    <name evidence="1" type="ORF">TorRG33x02_258900</name>
</gene>
<evidence type="ECO:0000313" key="1">
    <source>
        <dbReference type="EMBL" id="PON69699.1"/>
    </source>
</evidence>
<organism evidence="1 2">
    <name type="scientific">Trema orientale</name>
    <name type="common">Charcoal tree</name>
    <name type="synonym">Celtis orientalis</name>
    <dbReference type="NCBI Taxonomy" id="63057"/>
    <lineage>
        <taxon>Eukaryota</taxon>
        <taxon>Viridiplantae</taxon>
        <taxon>Streptophyta</taxon>
        <taxon>Embryophyta</taxon>
        <taxon>Tracheophyta</taxon>
        <taxon>Spermatophyta</taxon>
        <taxon>Magnoliopsida</taxon>
        <taxon>eudicotyledons</taxon>
        <taxon>Gunneridae</taxon>
        <taxon>Pentapetalae</taxon>
        <taxon>rosids</taxon>
        <taxon>fabids</taxon>
        <taxon>Rosales</taxon>
        <taxon>Cannabaceae</taxon>
        <taxon>Trema</taxon>
    </lineage>
</organism>
<dbReference type="Proteomes" id="UP000237000">
    <property type="component" value="Unassembled WGS sequence"/>
</dbReference>
<evidence type="ECO:0000313" key="2">
    <source>
        <dbReference type="Proteomes" id="UP000237000"/>
    </source>
</evidence>
<reference evidence="2" key="1">
    <citation type="submission" date="2016-06" db="EMBL/GenBank/DDBJ databases">
        <title>Parallel loss of symbiosis genes in relatives of nitrogen-fixing non-legume Parasponia.</title>
        <authorList>
            <person name="Van Velzen R."/>
            <person name="Holmer R."/>
            <person name="Bu F."/>
            <person name="Rutten L."/>
            <person name="Van Zeijl A."/>
            <person name="Liu W."/>
            <person name="Santuari L."/>
            <person name="Cao Q."/>
            <person name="Sharma T."/>
            <person name="Shen D."/>
            <person name="Roswanjaya Y."/>
            <person name="Wardhani T."/>
            <person name="Kalhor M.S."/>
            <person name="Jansen J."/>
            <person name="Van den Hoogen J."/>
            <person name="Gungor B."/>
            <person name="Hartog M."/>
            <person name="Hontelez J."/>
            <person name="Verver J."/>
            <person name="Yang W.-C."/>
            <person name="Schijlen E."/>
            <person name="Repin R."/>
            <person name="Schilthuizen M."/>
            <person name="Schranz E."/>
            <person name="Heidstra R."/>
            <person name="Miyata K."/>
            <person name="Fedorova E."/>
            <person name="Kohlen W."/>
            <person name="Bisseling T."/>
            <person name="Smit S."/>
            <person name="Geurts R."/>
        </authorList>
    </citation>
    <scope>NUCLEOTIDE SEQUENCE [LARGE SCALE GENOMIC DNA]</scope>
    <source>
        <strain evidence="2">cv. RG33-2</strain>
    </source>
</reference>
<dbReference type="OrthoDB" id="10355190at2759"/>
<keyword evidence="2" id="KW-1185">Reference proteome</keyword>
<accession>A0A2P5D8R3</accession>
<dbReference type="AlphaFoldDB" id="A0A2P5D8R3"/>
<proteinExistence type="predicted"/>
<comment type="caution">
    <text evidence="1">The sequence shown here is derived from an EMBL/GenBank/DDBJ whole genome shotgun (WGS) entry which is preliminary data.</text>
</comment>